<reference evidence="1 2" key="1">
    <citation type="submission" date="2020-04" db="EMBL/GenBank/DDBJ databases">
        <authorList>
            <consortium name="Desulfovibrio sp. FSS-1 genome sequencing consortium"/>
            <person name="Shimoshige H."/>
            <person name="Kobayashi H."/>
            <person name="Maekawa T."/>
        </authorList>
    </citation>
    <scope>NUCLEOTIDE SEQUENCE [LARGE SCALE GENOMIC DNA]</scope>
    <source>
        <strain evidence="1 2">SIID29052-01</strain>
    </source>
</reference>
<reference evidence="1 2" key="2">
    <citation type="submission" date="2020-05" db="EMBL/GenBank/DDBJ databases">
        <title>Draft genome sequence of Desulfovibrio sp. strainFSS-1.</title>
        <authorList>
            <person name="Shimoshige H."/>
            <person name="Kobayashi H."/>
            <person name="Maekawa T."/>
        </authorList>
    </citation>
    <scope>NUCLEOTIDE SEQUENCE [LARGE SCALE GENOMIC DNA]</scope>
    <source>
        <strain evidence="1 2">SIID29052-01</strain>
    </source>
</reference>
<evidence type="ECO:0008006" key="3">
    <source>
        <dbReference type="Google" id="ProtNLM"/>
    </source>
</evidence>
<protein>
    <recommendedName>
        <fullName evidence="3">DUF4160 domain-containing protein</fullName>
    </recommendedName>
</protein>
<dbReference type="Proteomes" id="UP000494245">
    <property type="component" value="Unassembled WGS sequence"/>
</dbReference>
<organism evidence="1 2">
    <name type="scientific">Fundidesulfovibrio magnetotacticus</name>
    <dbReference type="NCBI Taxonomy" id="2730080"/>
    <lineage>
        <taxon>Bacteria</taxon>
        <taxon>Pseudomonadati</taxon>
        <taxon>Thermodesulfobacteriota</taxon>
        <taxon>Desulfovibrionia</taxon>
        <taxon>Desulfovibrionales</taxon>
        <taxon>Desulfovibrionaceae</taxon>
        <taxon>Fundidesulfovibrio</taxon>
    </lineage>
</organism>
<comment type="caution">
    <text evidence="1">The sequence shown here is derived from an EMBL/GenBank/DDBJ whole genome shotgun (WGS) entry which is preliminary data.</text>
</comment>
<gene>
    <name evidence="1" type="ORF">NNJEOMEG_02931</name>
</gene>
<name>A0A6V8LXV1_9BACT</name>
<sequence length="88" mass="10079">MPVICRFYGVIIRMNYNESGHHTPHFHAYYGKHVASIAIDSAAVLAGQLPLHAERFVLEWAALHRTELTDNWRRASMHESLLAIEPLE</sequence>
<dbReference type="Pfam" id="PF13711">
    <property type="entry name" value="DUF4160"/>
    <property type="match status" value="1"/>
</dbReference>
<dbReference type="InterPro" id="IPR025427">
    <property type="entry name" value="DUF4160"/>
</dbReference>
<dbReference type="RefSeq" id="WP_173085781.1">
    <property type="nucleotide sequence ID" value="NZ_BLTE01000014.1"/>
</dbReference>
<evidence type="ECO:0000313" key="2">
    <source>
        <dbReference type="Proteomes" id="UP000494245"/>
    </source>
</evidence>
<accession>A0A6V8LXV1</accession>
<dbReference type="EMBL" id="BLTE01000014">
    <property type="protein sequence ID" value="GFK95078.1"/>
    <property type="molecule type" value="Genomic_DNA"/>
</dbReference>
<keyword evidence="2" id="KW-1185">Reference proteome</keyword>
<evidence type="ECO:0000313" key="1">
    <source>
        <dbReference type="EMBL" id="GFK95078.1"/>
    </source>
</evidence>
<dbReference type="AlphaFoldDB" id="A0A6V8LXV1"/>
<proteinExistence type="predicted"/>